<feature type="domain" description="Surface lipoprotein assembly modifier N-terminal TPR repeats region" evidence="11">
    <location>
        <begin position="63"/>
        <end position="152"/>
    </location>
</feature>
<evidence type="ECO:0000256" key="8">
    <source>
        <dbReference type="PROSITE-ProRule" id="PRU00339"/>
    </source>
</evidence>
<evidence type="ECO:0000259" key="11">
    <source>
        <dbReference type="Pfam" id="PF24575"/>
    </source>
</evidence>
<evidence type="ECO:0000256" key="2">
    <source>
        <dbReference type="ARBA" id="ARBA00022452"/>
    </source>
</evidence>
<feature type="compositionally biased region" description="Basic and acidic residues" evidence="9">
    <location>
        <begin position="32"/>
        <end position="54"/>
    </location>
</feature>
<keyword evidence="8" id="KW-0802">TPR repeat</keyword>
<dbReference type="SUPFAM" id="SSF48452">
    <property type="entry name" value="TPR-like"/>
    <property type="match status" value="1"/>
</dbReference>
<keyword evidence="12" id="KW-0449">Lipoprotein</keyword>
<keyword evidence="3" id="KW-0812">Transmembrane</keyword>
<dbReference type="Proteomes" id="UP001321520">
    <property type="component" value="Chromosome"/>
</dbReference>
<gene>
    <name evidence="12" type="ORF">M8T91_16570</name>
</gene>
<keyword evidence="6" id="KW-0998">Cell outer membrane</keyword>
<dbReference type="Pfam" id="PF04575">
    <property type="entry name" value="SlipAM"/>
    <property type="match status" value="1"/>
</dbReference>
<name>A0ABY9EAZ7_9GAMM</name>
<evidence type="ECO:0000259" key="10">
    <source>
        <dbReference type="Pfam" id="PF04575"/>
    </source>
</evidence>
<keyword evidence="4" id="KW-0732">Signal</keyword>
<protein>
    <submittedName>
        <fullName evidence="12">Surface lipoprotein assembly modifier</fullName>
    </submittedName>
</protein>
<keyword evidence="2" id="KW-1134">Transmembrane beta strand</keyword>
<evidence type="ECO:0000256" key="6">
    <source>
        <dbReference type="ARBA" id="ARBA00023237"/>
    </source>
</evidence>
<dbReference type="InterPro" id="IPR007655">
    <property type="entry name" value="Slam_C"/>
</dbReference>
<dbReference type="EMBL" id="CP098023">
    <property type="protein sequence ID" value="WKD49487.1"/>
    <property type="molecule type" value="Genomic_DNA"/>
</dbReference>
<feature type="region of interest" description="Disordered" evidence="9">
    <location>
        <begin position="32"/>
        <end position="57"/>
    </location>
</feature>
<organism evidence="12 13">
    <name type="scientific">Microbulbifer spongiae</name>
    <dbReference type="NCBI Taxonomy" id="2944933"/>
    <lineage>
        <taxon>Bacteria</taxon>
        <taxon>Pseudomonadati</taxon>
        <taxon>Pseudomonadota</taxon>
        <taxon>Gammaproteobacteria</taxon>
        <taxon>Cellvibrionales</taxon>
        <taxon>Microbulbiferaceae</taxon>
        <taxon>Microbulbifer</taxon>
    </lineage>
</organism>
<evidence type="ECO:0000256" key="3">
    <source>
        <dbReference type="ARBA" id="ARBA00022692"/>
    </source>
</evidence>
<keyword evidence="5" id="KW-0472">Membrane</keyword>
<dbReference type="InterPro" id="IPR011990">
    <property type="entry name" value="TPR-like_helical_dom_sf"/>
</dbReference>
<evidence type="ECO:0000256" key="4">
    <source>
        <dbReference type="ARBA" id="ARBA00022729"/>
    </source>
</evidence>
<evidence type="ECO:0000256" key="1">
    <source>
        <dbReference type="ARBA" id="ARBA00004571"/>
    </source>
</evidence>
<evidence type="ECO:0000256" key="5">
    <source>
        <dbReference type="ARBA" id="ARBA00023136"/>
    </source>
</evidence>
<feature type="repeat" description="TPR" evidence="8">
    <location>
        <begin position="98"/>
        <end position="131"/>
    </location>
</feature>
<dbReference type="PROSITE" id="PS50005">
    <property type="entry name" value="TPR"/>
    <property type="match status" value="1"/>
</dbReference>
<evidence type="ECO:0000256" key="9">
    <source>
        <dbReference type="SAM" id="MobiDB-lite"/>
    </source>
</evidence>
<dbReference type="InterPro" id="IPR019734">
    <property type="entry name" value="TPR_rpt"/>
</dbReference>
<dbReference type="InterPro" id="IPR057556">
    <property type="entry name" value="TPR_Slam"/>
</dbReference>
<accession>A0ABY9EAZ7</accession>
<dbReference type="Gene3D" id="1.25.40.10">
    <property type="entry name" value="Tetratricopeptide repeat domain"/>
    <property type="match status" value="1"/>
</dbReference>
<comment type="similarity">
    <text evidence="7">Belongs to the Slam family.</text>
</comment>
<keyword evidence="13" id="KW-1185">Reference proteome</keyword>
<dbReference type="RefSeq" id="WP_301415320.1">
    <property type="nucleotide sequence ID" value="NZ_CP098023.1"/>
</dbReference>
<evidence type="ECO:0000313" key="13">
    <source>
        <dbReference type="Proteomes" id="UP001321520"/>
    </source>
</evidence>
<reference evidence="12 13" key="1">
    <citation type="submission" date="2022-05" db="EMBL/GenBank/DDBJ databases">
        <title>Microbulbifer sp. nov., isolated from sponge.</title>
        <authorList>
            <person name="Gao L."/>
        </authorList>
    </citation>
    <scope>NUCLEOTIDE SEQUENCE [LARGE SCALE GENOMIC DNA]</scope>
    <source>
        <strain evidence="12 13">MI-G</strain>
    </source>
</reference>
<evidence type="ECO:0000313" key="12">
    <source>
        <dbReference type="EMBL" id="WKD49487.1"/>
    </source>
</evidence>
<comment type="subcellular location">
    <subcellularLocation>
        <location evidence="1">Cell outer membrane</location>
        <topology evidence="1">Multi-pass membrane protein</topology>
    </subcellularLocation>
</comment>
<dbReference type="Pfam" id="PF24575">
    <property type="entry name" value="TPR_Slam"/>
    <property type="match status" value="1"/>
</dbReference>
<feature type="domain" description="Surface lipoprotein assembly modifier C-terminal" evidence="10">
    <location>
        <begin position="189"/>
        <end position="481"/>
    </location>
</feature>
<evidence type="ECO:0000256" key="7">
    <source>
        <dbReference type="ARBA" id="ARBA00023609"/>
    </source>
</evidence>
<proteinExistence type="inferred from homology"/>
<sequence>MLLFFFTMPSVNADEDTELRLRQRNVLTEQRREASLLEAPGEEKESQEREEAGRGIEPVGNTVQQLGYALYRSLQQRQWDAVDHLLQRYLALPDHDRMLVYYARGALARRQGDFIQAEAEYRALLSLQPEFLPGQLELARVLFENHKNDDAIRLFRHIEKTIPEAETMAQGVRNKVSLFIRALEDRDSWRGSMAIGPSYIDNLNQSSKSYRCFLRAPDNSCLIDRRAPEAISANGVSFDAALDRHFSFNSHHGLQLNTLLYGKNYSAHQAFNESTVAIKWGYSYRSAANQYLAAPMYEYRTLGDNTLYSAWGGNLQWTHHFSSKTALKLETSFREEEYEKDVYAFESGGRASIYATAWHQPFDQWLLFAGLDYISKQTAKPVNARVSRGLRFGASQTLQWGVEITLFCAFRERKYGAFSKSFGTRRMDREQNYNLLIRVPGVDFYGLAPGISLQYSRVKSNVDWLYSYEKASVDIVLEKRF</sequence>